<sequence length="94" mass="9843">MAVGPSGVAGAAALFLPAAEDSDRRRVRGLEAAVFFAGAFGRTWGFAGSGRPIWSTAGLSSTFNPLASAFARDVVNSPFVSRTRTYSMVMGLLR</sequence>
<name>E2S7P7_9ACTN</name>
<reference evidence="1" key="1">
    <citation type="submission" date="2010-08" db="EMBL/GenBank/DDBJ databases">
        <authorList>
            <person name="Muzny D."/>
            <person name="Qin X."/>
            <person name="Buhay C."/>
            <person name="Dugan-Rocha S."/>
            <person name="Ding Y."/>
            <person name="Chen G."/>
            <person name="Hawes A."/>
            <person name="Holder M."/>
            <person name="Jhangiani S."/>
            <person name="Johnson A."/>
            <person name="Khan Z."/>
            <person name="Li Z."/>
            <person name="Liu W."/>
            <person name="Liu X."/>
            <person name="Perez L."/>
            <person name="Shen H."/>
            <person name="Wang Q."/>
            <person name="Watt J."/>
            <person name="Xi L."/>
            <person name="Xin Y."/>
            <person name="Zhou J."/>
            <person name="Deng J."/>
            <person name="Jiang H."/>
            <person name="Liu Y."/>
            <person name="Qu J."/>
            <person name="Song X.-Z."/>
            <person name="Zhang L."/>
            <person name="Villasana D."/>
            <person name="Johnson A."/>
            <person name="Liu J."/>
            <person name="Liyanage D."/>
            <person name="Lorensuhewa L."/>
            <person name="Robinson T."/>
            <person name="Song A."/>
            <person name="Song B.-B."/>
            <person name="Dinh H."/>
            <person name="Thornton R."/>
            <person name="Coyle M."/>
            <person name="Francisco L."/>
            <person name="Jackson L."/>
            <person name="Javaid M."/>
            <person name="Korchina V."/>
            <person name="Kovar C."/>
            <person name="Mata R."/>
            <person name="Mathew T."/>
            <person name="Ngo R."/>
            <person name="Nguyen L."/>
            <person name="Nguyen N."/>
            <person name="Okwuonu G."/>
            <person name="Ongeri F."/>
            <person name="Pham C."/>
            <person name="Simmons D."/>
            <person name="Wilczek-Boney K."/>
            <person name="Hale W."/>
            <person name="Jakkamsetti A."/>
            <person name="Pham P."/>
            <person name="Ruth R."/>
            <person name="San Lucas F."/>
            <person name="Warren J."/>
            <person name="Zhang J."/>
            <person name="Zhao Z."/>
            <person name="Zhou C."/>
            <person name="Zhu D."/>
            <person name="Lee S."/>
            <person name="Bess C."/>
            <person name="Blankenburg K."/>
            <person name="Forbes L."/>
            <person name="Fu Q."/>
            <person name="Gubbala S."/>
            <person name="Hirani K."/>
            <person name="Jayaseelan J.C."/>
            <person name="Lara F."/>
            <person name="Munidasa M."/>
            <person name="Palculict T."/>
            <person name="Patil S."/>
            <person name="Pu L.-L."/>
            <person name="Saada N."/>
            <person name="Tang L."/>
            <person name="Weissenberger G."/>
            <person name="Zhu Y."/>
            <person name="Hemphill L."/>
            <person name="Shang Y."/>
            <person name="Youmans B."/>
            <person name="Ayvaz T."/>
            <person name="Ross M."/>
            <person name="Santibanez J."/>
            <person name="Aqrawi P."/>
            <person name="Gross S."/>
            <person name="Joshi V."/>
            <person name="Fowler G."/>
            <person name="Nazareth L."/>
            <person name="Reid J."/>
            <person name="Worley K."/>
            <person name="Petrosino J."/>
            <person name="Highlander S."/>
            <person name="Gibbs R."/>
        </authorList>
    </citation>
    <scope>NUCLEOTIDE SEQUENCE [LARGE SCALE GENOMIC DNA]</scope>
    <source>
        <strain evidence="1">DSM 15272</strain>
    </source>
</reference>
<dbReference type="Proteomes" id="UP000003111">
    <property type="component" value="Unassembled WGS sequence"/>
</dbReference>
<dbReference type="AlphaFoldDB" id="E2S7P7"/>
<proteinExistence type="predicted"/>
<protein>
    <submittedName>
        <fullName evidence="1">Uncharacterized protein</fullName>
    </submittedName>
</protein>
<comment type="caution">
    <text evidence="1">The sequence shown here is derived from an EMBL/GenBank/DDBJ whole genome shotgun (WGS) entry which is preliminary data.</text>
</comment>
<gene>
    <name evidence="1" type="ORF">HMPREF0063_10054</name>
</gene>
<evidence type="ECO:0000313" key="1">
    <source>
        <dbReference type="EMBL" id="EFQ84713.1"/>
    </source>
</evidence>
<dbReference type="HOGENOM" id="CLU_2379806_0_0_11"/>
<evidence type="ECO:0000313" key="2">
    <source>
        <dbReference type="Proteomes" id="UP000003111"/>
    </source>
</evidence>
<dbReference type="EMBL" id="ACLF03000001">
    <property type="protein sequence ID" value="EFQ84713.1"/>
    <property type="molecule type" value="Genomic_DNA"/>
</dbReference>
<accession>E2S7P7</accession>
<keyword evidence="2" id="KW-1185">Reference proteome</keyword>
<dbReference type="STRING" id="585531.HMPREF0063_10054"/>
<organism evidence="1 2">
    <name type="scientific">Aeromicrobium marinum DSM 15272</name>
    <dbReference type="NCBI Taxonomy" id="585531"/>
    <lineage>
        <taxon>Bacteria</taxon>
        <taxon>Bacillati</taxon>
        <taxon>Actinomycetota</taxon>
        <taxon>Actinomycetes</taxon>
        <taxon>Propionibacteriales</taxon>
        <taxon>Nocardioidaceae</taxon>
        <taxon>Aeromicrobium</taxon>
    </lineage>
</organism>